<name>A0A7S2WHQ0_9STRA</name>
<dbReference type="PANTHER" id="PTHR21148">
    <property type="entry name" value="THIOREDOXIN DOMAIN-CONTAINING PROTEIN 9"/>
    <property type="match status" value="1"/>
</dbReference>
<evidence type="ECO:0008006" key="3">
    <source>
        <dbReference type="Google" id="ProtNLM"/>
    </source>
</evidence>
<protein>
    <recommendedName>
        <fullName evidence="3">Thioredoxin domain-containing protein</fullName>
    </recommendedName>
</protein>
<sequence>MDLGYGNGNQVVGHAVAAALKQSTKAQEVAIQEEIGKYDALLEAKDEELDALRERRLTAMKKAHEQKQRNLEKGHGVYSELSEGQHGADTAREFFEASKQSDRMVVHFYRPTSAQVCDVVHAHLTKLAAKHVETRFVKINVDSCTQTDGSESSGASYLVDKLGIVVMPTIVIIKDRKAVHHIRGFDELGGTDSFPTEVLEWVIGTHGGIISDQDMDTPQYLLNIVNKGGINGVKIRTKLASRRRGVRDGDYDFQEDD</sequence>
<keyword evidence="1" id="KW-0175">Coiled coil</keyword>
<proteinExistence type="predicted"/>
<dbReference type="EMBL" id="HBHI01022042">
    <property type="protein sequence ID" value="CAD9687057.1"/>
    <property type="molecule type" value="Transcribed_RNA"/>
</dbReference>
<evidence type="ECO:0000256" key="1">
    <source>
        <dbReference type="SAM" id="Coils"/>
    </source>
</evidence>
<dbReference type="AlphaFoldDB" id="A0A7S2WHQ0"/>
<dbReference type="CDD" id="cd02989">
    <property type="entry name" value="Phd_like_TxnDC9"/>
    <property type="match status" value="1"/>
</dbReference>
<accession>A0A7S2WHQ0</accession>
<feature type="coiled-coil region" evidence="1">
    <location>
        <begin position="35"/>
        <end position="69"/>
    </location>
</feature>
<dbReference type="SUPFAM" id="SSF52833">
    <property type="entry name" value="Thioredoxin-like"/>
    <property type="match status" value="1"/>
</dbReference>
<dbReference type="Gene3D" id="3.40.30.10">
    <property type="entry name" value="Glutaredoxin"/>
    <property type="match status" value="1"/>
</dbReference>
<organism evidence="2">
    <name type="scientific">Eucampia antarctica</name>
    <dbReference type="NCBI Taxonomy" id="49252"/>
    <lineage>
        <taxon>Eukaryota</taxon>
        <taxon>Sar</taxon>
        <taxon>Stramenopiles</taxon>
        <taxon>Ochrophyta</taxon>
        <taxon>Bacillariophyta</taxon>
        <taxon>Mediophyceae</taxon>
        <taxon>Biddulphiophycidae</taxon>
        <taxon>Hemiaulales</taxon>
        <taxon>Hemiaulaceae</taxon>
        <taxon>Eucampia</taxon>
    </lineage>
</organism>
<reference evidence="2" key="1">
    <citation type="submission" date="2021-01" db="EMBL/GenBank/DDBJ databases">
        <authorList>
            <person name="Corre E."/>
            <person name="Pelletier E."/>
            <person name="Niang G."/>
            <person name="Scheremetjew M."/>
            <person name="Finn R."/>
            <person name="Kale V."/>
            <person name="Holt S."/>
            <person name="Cochrane G."/>
            <person name="Meng A."/>
            <person name="Brown T."/>
            <person name="Cohen L."/>
        </authorList>
    </citation>
    <scope>NUCLEOTIDE SEQUENCE</scope>
    <source>
        <strain evidence="2">CCMP1452</strain>
    </source>
</reference>
<dbReference type="InterPro" id="IPR036249">
    <property type="entry name" value="Thioredoxin-like_sf"/>
</dbReference>
<gene>
    <name evidence="2" type="ORF">EANT1437_LOCUS11323</name>
</gene>
<evidence type="ECO:0000313" key="2">
    <source>
        <dbReference type="EMBL" id="CAD9687057.1"/>
    </source>
</evidence>